<dbReference type="OrthoDB" id="8546452at2"/>
<reference evidence="2 3" key="1">
    <citation type="submission" date="2016-10" db="EMBL/GenBank/DDBJ databases">
        <authorList>
            <person name="de Groot N.N."/>
        </authorList>
    </citation>
    <scope>NUCLEOTIDE SEQUENCE [LARGE SCALE GENOMIC DNA]</scope>
    <source>
        <strain evidence="2 3">DSM 9179</strain>
    </source>
</reference>
<dbReference type="AlphaFoldDB" id="A0A1I0PV17"/>
<keyword evidence="3" id="KW-1185">Reference proteome</keyword>
<gene>
    <name evidence="2" type="ORF">SAMN05421659_10635</name>
</gene>
<organism evidence="2 3">
    <name type="scientific">[Clostridium] fimetarium</name>
    <dbReference type="NCBI Taxonomy" id="99656"/>
    <lineage>
        <taxon>Bacteria</taxon>
        <taxon>Bacillati</taxon>
        <taxon>Bacillota</taxon>
        <taxon>Clostridia</taxon>
        <taxon>Lachnospirales</taxon>
        <taxon>Lachnospiraceae</taxon>
    </lineage>
</organism>
<evidence type="ECO:0008006" key="4">
    <source>
        <dbReference type="Google" id="ProtNLM"/>
    </source>
</evidence>
<evidence type="ECO:0000256" key="1">
    <source>
        <dbReference type="SAM" id="Phobius"/>
    </source>
</evidence>
<dbReference type="Proteomes" id="UP000199701">
    <property type="component" value="Unassembled WGS sequence"/>
</dbReference>
<evidence type="ECO:0000313" key="3">
    <source>
        <dbReference type="Proteomes" id="UP000199701"/>
    </source>
</evidence>
<keyword evidence="1" id="KW-0812">Transmembrane</keyword>
<accession>A0A1I0PV17</accession>
<evidence type="ECO:0000313" key="2">
    <source>
        <dbReference type="EMBL" id="SEW18355.1"/>
    </source>
</evidence>
<feature type="transmembrane region" description="Helical" evidence="1">
    <location>
        <begin position="64"/>
        <end position="88"/>
    </location>
</feature>
<feature type="transmembrane region" description="Helical" evidence="1">
    <location>
        <begin position="32"/>
        <end position="52"/>
    </location>
</feature>
<protein>
    <recommendedName>
        <fullName evidence="4">Zinc-ribbon domain-containing protein</fullName>
    </recommendedName>
</protein>
<name>A0A1I0PV17_9FIRM</name>
<dbReference type="RefSeq" id="WP_092453033.1">
    <property type="nucleotide sequence ID" value="NZ_FOJI01000006.1"/>
</dbReference>
<dbReference type="STRING" id="99656.SAMN05421659_10635"/>
<sequence>MICPKCGTENEDWSGYCYQCKKRLKPIKFGKATLFGIILCILESGAIFLLQLNSGLRKINSFSMISKIEFICVLGCMLLSLIGMIVLLAAKKKRGIIISELSWLAFLGFNIFMGGSPIASTALLLPVLGIRVSLISVWKDMTV</sequence>
<proteinExistence type="predicted"/>
<keyword evidence="1" id="KW-0472">Membrane</keyword>
<dbReference type="EMBL" id="FOJI01000006">
    <property type="protein sequence ID" value="SEW18355.1"/>
    <property type="molecule type" value="Genomic_DNA"/>
</dbReference>
<keyword evidence="1" id="KW-1133">Transmembrane helix</keyword>